<evidence type="ECO:0000256" key="5">
    <source>
        <dbReference type="ARBA" id="ARBA00023274"/>
    </source>
</evidence>
<dbReference type="InterPro" id="IPR018269">
    <property type="entry name" value="Ribosomal_uS13_CS"/>
</dbReference>
<dbReference type="PROSITE" id="PS50159">
    <property type="entry name" value="RIBOSOMAL_S13_2"/>
    <property type="match status" value="1"/>
</dbReference>
<evidence type="ECO:0008006" key="8">
    <source>
        <dbReference type="Google" id="ProtNLM"/>
    </source>
</evidence>
<dbReference type="PANTHER" id="PTHR10871">
    <property type="entry name" value="30S RIBOSOMAL PROTEIN S13/40S RIBOSOMAL PROTEIN S18"/>
    <property type="match status" value="1"/>
</dbReference>
<dbReference type="FunFam" id="1.10.8.50:FF:000001">
    <property type="entry name" value="30S ribosomal protein S13"/>
    <property type="match status" value="1"/>
</dbReference>
<dbReference type="NCBIfam" id="TIGR03629">
    <property type="entry name" value="uS13_arch"/>
    <property type="match status" value="1"/>
</dbReference>
<keyword evidence="5" id="KW-0687">Ribonucleoprotein</keyword>
<comment type="similarity">
    <text evidence="1">Belongs to the universal ribosomal protein uS13 family.</text>
</comment>
<accession>X1VTE9</accession>
<dbReference type="HAMAP" id="MF_01315">
    <property type="entry name" value="Ribosomal_uS13"/>
    <property type="match status" value="1"/>
</dbReference>
<organism evidence="7">
    <name type="scientific">marine sediment metagenome</name>
    <dbReference type="NCBI Taxonomy" id="412755"/>
    <lineage>
        <taxon>unclassified sequences</taxon>
        <taxon>metagenomes</taxon>
        <taxon>ecological metagenomes</taxon>
    </lineage>
</organism>
<dbReference type="GO" id="GO:0003735">
    <property type="term" value="F:structural constituent of ribosome"/>
    <property type="evidence" value="ECO:0007669"/>
    <property type="project" value="InterPro"/>
</dbReference>
<evidence type="ECO:0000256" key="1">
    <source>
        <dbReference type="ARBA" id="ARBA00008080"/>
    </source>
</evidence>
<dbReference type="PANTHER" id="PTHR10871:SF3">
    <property type="entry name" value="SMALL RIBOSOMAL SUBUNIT PROTEIN US13"/>
    <property type="match status" value="1"/>
</dbReference>
<comment type="caution">
    <text evidence="7">The sequence shown here is derived from an EMBL/GenBank/DDBJ whole genome shotgun (WGS) entry which is preliminary data.</text>
</comment>
<name>X1VTE9_9ZZZZ</name>
<dbReference type="NCBIfam" id="NF003140">
    <property type="entry name" value="PRK04053.1"/>
    <property type="match status" value="1"/>
</dbReference>
<evidence type="ECO:0000256" key="2">
    <source>
        <dbReference type="ARBA" id="ARBA00022730"/>
    </source>
</evidence>
<evidence type="ECO:0000313" key="7">
    <source>
        <dbReference type="EMBL" id="GAJ24232.1"/>
    </source>
</evidence>
<keyword evidence="3" id="KW-0694">RNA-binding</keyword>
<dbReference type="PROSITE" id="PS00646">
    <property type="entry name" value="RIBOSOMAL_S13_1"/>
    <property type="match status" value="1"/>
</dbReference>
<dbReference type="Gene3D" id="1.10.8.50">
    <property type="match status" value="1"/>
</dbReference>
<dbReference type="GO" id="GO:0019843">
    <property type="term" value="F:rRNA binding"/>
    <property type="evidence" value="ECO:0007669"/>
    <property type="project" value="UniProtKB-KW"/>
</dbReference>
<gene>
    <name evidence="7" type="ORF">S12H4_56039</name>
</gene>
<dbReference type="GO" id="GO:0005829">
    <property type="term" value="C:cytosol"/>
    <property type="evidence" value="ECO:0007669"/>
    <property type="project" value="TreeGrafter"/>
</dbReference>
<dbReference type="InterPro" id="IPR027437">
    <property type="entry name" value="Rbsml_uS13_C"/>
</dbReference>
<dbReference type="InterPro" id="IPR001892">
    <property type="entry name" value="Ribosomal_uS13"/>
</dbReference>
<dbReference type="FunFam" id="4.10.910.10:FF:000002">
    <property type="entry name" value="40S ribosomal protein S18"/>
    <property type="match status" value="1"/>
</dbReference>
<reference evidence="7" key="1">
    <citation type="journal article" date="2014" name="Front. Microbiol.">
        <title>High frequency of phylogenetically diverse reductive dehalogenase-homologous genes in deep subseafloor sedimentary metagenomes.</title>
        <authorList>
            <person name="Kawai M."/>
            <person name="Futagami T."/>
            <person name="Toyoda A."/>
            <person name="Takaki Y."/>
            <person name="Nishi S."/>
            <person name="Hori S."/>
            <person name="Arai W."/>
            <person name="Tsubouchi T."/>
            <person name="Morono Y."/>
            <person name="Uchiyama I."/>
            <person name="Ito T."/>
            <person name="Fujiyama A."/>
            <person name="Inagaki F."/>
            <person name="Takami H."/>
        </authorList>
    </citation>
    <scope>NUCLEOTIDE SEQUENCE</scope>
    <source>
        <strain evidence="7">Expedition CK06-06</strain>
    </source>
</reference>
<dbReference type="PIRSF" id="PIRSF002134">
    <property type="entry name" value="Ribosomal_S13"/>
    <property type="match status" value="1"/>
</dbReference>
<dbReference type="SUPFAM" id="SSF46946">
    <property type="entry name" value="S13-like H2TH domain"/>
    <property type="match status" value="1"/>
</dbReference>
<keyword evidence="2" id="KW-0699">rRNA-binding</keyword>
<keyword evidence="4" id="KW-0689">Ribosomal protein</keyword>
<dbReference type="InterPro" id="IPR010979">
    <property type="entry name" value="Ribosomal_uS13-like_H2TH"/>
</dbReference>
<dbReference type="Pfam" id="PF00416">
    <property type="entry name" value="Ribosomal_S13"/>
    <property type="match status" value="1"/>
</dbReference>
<dbReference type="Gene3D" id="4.10.910.10">
    <property type="entry name" value="30s ribosomal protein s13, domain 2"/>
    <property type="match status" value="1"/>
</dbReference>
<dbReference type="EMBL" id="BARW01036023">
    <property type="protein sequence ID" value="GAJ24232.1"/>
    <property type="molecule type" value="Genomic_DNA"/>
</dbReference>
<dbReference type="InterPro" id="IPR019977">
    <property type="entry name" value="Ribosomal_uS13_archaeal"/>
</dbReference>
<sequence>MPREFQYIIRFVGTDIKGAQPVTYALTSVKGVGIKLANAIIEKTGISPEARMGFLSSAEVEKIEDVLKNPVKYGIPLWLLNRRKDVETGKDLHLLGSDLILQTKNDIDQMKKIRSWKGFRHSYGLKVRGQRTRTTGRKGKAIGVKKKQLRRQ</sequence>
<evidence type="ECO:0000256" key="3">
    <source>
        <dbReference type="ARBA" id="ARBA00022884"/>
    </source>
</evidence>
<dbReference type="GO" id="GO:0006412">
    <property type="term" value="P:translation"/>
    <property type="evidence" value="ECO:0007669"/>
    <property type="project" value="InterPro"/>
</dbReference>
<proteinExistence type="inferred from homology"/>
<dbReference type="AlphaFoldDB" id="X1VTE9"/>
<evidence type="ECO:0000256" key="6">
    <source>
        <dbReference type="SAM" id="MobiDB-lite"/>
    </source>
</evidence>
<protein>
    <recommendedName>
        <fullName evidence="8">30S ribosomal protein S13</fullName>
    </recommendedName>
</protein>
<feature type="region of interest" description="Disordered" evidence="6">
    <location>
        <begin position="131"/>
        <end position="152"/>
    </location>
</feature>
<dbReference type="GO" id="GO:0015935">
    <property type="term" value="C:small ribosomal subunit"/>
    <property type="evidence" value="ECO:0007669"/>
    <property type="project" value="TreeGrafter"/>
</dbReference>
<evidence type="ECO:0000256" key="4">
    <source>
        <dbReference type="ARBA" id="ARBA00022980"/>
    </source>
</evidence>